<feature type="binding site" description="axial binding residue" evidence="14">
    <location>
        <position position="73"/>
    </location>
    <ligand>
        <name>heme c</name>
        <dbReference type="ChEBI" id="CHEBI:61717"/>
        <label>1</label>
    </ligand>
    <ligandPart>
        <name>Fe</name>
        <dbReference type="ChEBI" id="CHEBI:18248"/>
    </ligandPart>
</feature>
<dbReference type="GO" id="GO:0020037">
    <property type="term" value="F:heme binding"/>
    <property type="evidence" value="ECO:0007669"/>
    <property type="project" value="InterPro"/>
</dbReference>
<organism evidence="17 18">
    <name type="scientific">Sulfidibacter corallicola</name>
    <dbReference type="NCBI Taxonomy" id="2818388"/>
    <lineage>
        <taxon>Bacteria</taxon>
        <taxon>Pseudomonadati</taxon>
        <taxon>Acidobacteriota</taxon>
        <taxon>Holophagae</taxon>
        <taxon>Acanthopleuribacterales</taxon>
        <taxon>Acanthopleuribacteraceae</taxon>
        <taxon>Sulfidibacter</taxon>
    </lineage>
</organism>
<evidence type="ECO:0000256" key="1">
    <source>
        <dbReference type="ARBA" id="ARBA00004418"/>
    </source>
</evidence>
<keyword evidence="6 15" id="KW-0732">Signal</keyword>
<dbReference type="RefSeq" id="WP_237378080.1">
    <property type="nucleotide sequence ID" value="NZ_CP071793.1"/>
</dbReference>
<evidence type="ECO:0000256" key="6">
    <source>
        <dbReference type="ARBA" id="ARBA00022729"/>
    </source>
</evidence>
<evidence type="ECO:0000256" key="7">
    <source>
        <dbReference type="ARBA" id="ARBA00022764"/>
    </source>
</evidence>
<evidence type="ECO:0000313" key="17">
    <source>
        <dbReference type="EMBL" id="QTD48429.1"/>
    </source>
</evidence>
<dbReference type="GO" id="GO:0046872">
    <property type="term" value="F:metal ion binding"/>
    <property type="evidence" value="ECO:0007669"/>
    <property type="project" value="UniProtKB-KW"/>
</dbReference>
<dbReference type="PANTHER" id="PTHR30600">
    <property type="entry name" value="CYTOCHROME C PEROXIDASE-RELATED"/>
    <property type="match status" value="1"/>
</dbReference>
<evidence type="ECO:0000256" key="5">
    <source>
        <dbReference type="ARBA" id="ARBA00022723"/>
    </source>
</evidence>
<feature type="domain" description="Cytochrome c" evidence="16">
    <location>
        <begin position="201"/>
        <end position="321"/>
    </location>
</feature>
<dbReference type="Proteomes" id="UP000663929">
    <property type="component" value="Chromosome"/>
</dbReference>
<dbReference type="FunFam" id="1.10.760.10:FF:000019">
    <property type="entry name" value="Di-heme cytochrome C peroxidase"/>
    <property type="match status" value="1"/>
</dbReference>
<dbReference type="GO" id="GO:0009055">
    <property type="term" value="F:electron transfer activity"/>
    <property type="evidence" value="ECO:0007669"/>
    <property type="project" value="InterPro"/>
</dbReference>
<dbReference type="InterPro" id="IPR026259">
    <property type="entry name" value="MauG/Cytc_peroxidase"/>
</dbReference>
<keyword evidence="4 13" id="KW-0349">Heme</keyword>
<keyword evidence="9" id="KW-0560">Oxidoreductase</keyword>
<evidence type="ECO:0000256" key="2">
    <source>
        <dbReference type="ARBA" id="ARBA00004856"/>
    </source>
</evidence>
<dbReference type="SUPFAM" id="SSF46626">
    <property type="entry name" value="Cytochrome c"/>
    <property type="match status" value="2"/>
</dbReference>
<comment type="pathway">
    <text evidence="2">One-carbon metabolism; methylamine degradation.</text>
</comment>
<evidence type="ECO:0000256" key="9">
    <source>
        <dbReference type="ARBA" id="ARBA00023002"/>
    </source>
</evidence>
<keyword evidence="8" id="KW-0249">Electron transport</keyword>
<keyword evidence="7" id="KW-0574">Periplasm</keyword>
<gene>
    <name evidence="17" type="ORF">J3U87_22850</name>
</gene>
<dbReference type="AlphaFoldDB" id="A0A8A4TE98"/>
<dbReference type="InterPro" id="IPR051395">
    <property type="entry name" value="Cytochrome_c_Peroxidase/MauG"/>
</dbReference>
<dbReference type="Gene3D" id="1.10.760.10">
    <property type="entry name" value="Cytochrome c-like domain"/>
    <property type="match status" value="2"/>
</dbReference>
<dbReference type="GO" id="GO:0042597">
    <property type="term" value="C:periplasmic space"/>
    <property type="evidence" value="ECO:0007669"/>
    <property type="project" value="UniProtKB-SubCell"/>
</dbReference>
<feature type="chain" id="PRO_5035172329" description="Methylamine utilization protein MauG" evidence="15">
    <location>
        <begin position="25"/>
        <end position="332"/>
    </location>
</feature>
<feature type="binding site" description="covalent" evidence="13">
    <location>
        <position position="216"/>
    </location>
    <ligand>
        <name>heme c</name>
        <dbReference type="ChEBI" id="CHEBI:61717"/>
        <label>2</label>
    </ligand>
</feature>
<evidence type="ECO:0000313" key="18">
    <source>
        <dbReference type="Proteomes" id="UP000663929"/>
    </source>
</evidence>
<comment type="PTM">
    <text evidence="13">Binds 2 heme groups per subunit.</text>
</comment>
<evidence type="ECO:0000256" key="3">
    <source>
        <dbReference type="ARBA" id="ARBA00022448"/>
    </source>
</evidence>
<keyword evidence="3" id="KW-0813">Transport</keyword>
<sequence length="332" mass="36092">MKRNWCTLILGIGLTFSPAWLLFAQPPLGTPDVDDIEYPDDEPPDPAVVSLGKTLFFDTRLSKNQKMSCATCHNPDLGFGDGFGLGLGSEGNRLGRNTPHLYNLAWNVLFFWDGRAASLEDQALGPIEAEGEMNMNLDDLIPRLQKVPEYVEAFRKAFPAEQGRIDKHTLAAAIAGFERTLISDDSPFDRYLEGDAQAMSEEAKRGLALFKGKAKCINCHNGPNLTDNGFHNIGVGDGKDPGRGSILAGVTTQGAFKTPGLRNVVLTAPYMHDGSVGSLEAVVRHYVDAPKQKKNLSPLMVAIELDDFEILDLVAFMGALTDPVEIKPPVVP</sequence>
<comment type="function">
    <text evidence="11">Involved in methylamine metabolism. Essential for the maturation of the beta subunit of MADH, presumably via a step in the biosynthesis of tryptophan tryptophylquinone (TTQ), the cofactor of MADH.</text>
</comment>
<reference evidence="17" key="1">
    <citation type="submission" date="2021-03" db="EMBL/GenBank/DDBJ databases">
        <title>Acanthopleuribacteraceae sp. M133.</title>
        <authorList>
            <person name="Wang G."/>
        </authorList>
    </citation>
    <scope>NUCLEOTIDE SEQUENCE</scope>
    <source>
        <strain evidence="17">M133</strain>
    </source>
</reference>
<dbReference type="PIRSF" id="PIRSF000294">
    <property type="entry name" value="Cytochrome-c_peroxidase"/>
    <property type="match status" value="1"/>
</dbReference>
<feature type="binding site" description="covalent" evidence="13">
    <location>
        <position position="219"/>
    </location>
    <ligand>
        <name>heme c</name>
        <dbReference type="ChEBI" id="CHEBI:61717"/>
        <label>2</label>
    </ligand>
</feature>
<feature type="binding site" description="covalent" evidence="13">
    <location>
        <position position="72"/>
    </location>
    <ligand>
        <name>heme c</name>
        <dbReference type="ChEBI" id="CHEBI:61717"/>
        <label>1</label>
    </ligand>
</feature>
<protein>
    <recommendedName>
        <fullName evidence="12">Methylamine utilization protein MauG</fullName>
    </recommendedName>
</protein>
<feature type="signal peptide" evidence="15">
    <location>
        <begin position="1"/>
        <end position="24"/>
    </location>
</feature>
<dbReference type="GO" id="GO:0004130">
    <property type="term" value="F:cytochrome-c peroxidase activity"/>
    <property type="evidence" value="ECO:0007669"/>
    <property type="project" value="TreeGrafter"/>
</dbReference>
<dbReference type="InterPro" id="IPR004852">
    <property type="entry name" value="Di-haem_cyt_c_peroxidsae"/>
</dbReference>
<keyword evidence="10 14" id="KW-0408">Iron</keyword>
<dbReference type="PROSITE" id="PS51007">
    <property type="entry name" value="CYTC"/>
    <property type="match status" value="2"/>
</dbReference>
<comment type="cofactor">
    <cofactor evidence="13">
        <name>heme</name>
        <dbReference type="ChEBI" id="CHEBI:30413"/>
    </cofactor>
    <text evidence="13">Binds 2 heme groups.</text>
</comment>
<feature type="domain" description="Cytochrome c" evidence="16">
    <location>
        <begin position="47"/>
        <end position="148"/>
    </location>
</feature>
<name>A0A8A4TE98_SULCO</name>
<keyword evidence="5 14" id="KW-0479">Metal-binding</keyword>
<keyword evidence="18" id="KW-1185">Reference proteome</keyword>
<evidence type="ECO:0000256" key="13">
    <source>
        <dbReference type="PIRSR" id="PIRSR000294-1"/>
    </source>
</evidence>
<evidence type="ECO:0000256" key="10">
    <source>
        <dbReference type="ARBA" id="ARBA00023004"/>
    </source>
</evidence>
<evidence type="ECO:0000256" key="4">
    <source>
        <dbReference type="ARBA" id="ARBA00022617"/>
    </source>
</evidence>
<dbReference type="InterPro" id="IPR009056">
    <property type="entry name" value="Cyt_c-like_dom"/>
</dbReference>
<feature type="binding site" description="axial binding residue" evidence="14">
    <location>
        <position position="220"/>
    </location>
    <ligand>
        <name>heme c</name>
        <dbReference type="ChEBI" id="CHEBI:61717"/>
        <label>2</label>
    </ligand>
    <ligandPart>
        <name>Fe</name>
        <dbReference type="ChEBI" id="CHEBI:18248"/>
    </ligandPart>
</feature>
<dbReference type="PANTHER" id="PTHR30600:SF10">
    <property type="entry name" value="BLL6722 PROTEIN"/>
    <property type="match status" value="1"/>
</dbReference>
<dbReference type="KEGG" id="scor:J3U87_22850"/>
<evidence type="ECO:0000259" key="16">
    <source>
        <dbReference type="PROSITE" id="PS51007"/>
    </source>
</evidence>
<accession>A0A8A4TE98</accession>
<evidence type="ECO:0000256" key="14">
    <source>
        <dbReference type="PIRSR" id="PIRSR000294-2"/>
    </source>
</evidence>
<dbReference type="InterPro" id="IPR036909">
    <property type="entry name" value="Cyt_c-like_dom_sf"/>
</dbReference>
<proteinExistence type="predicted"/>
<feature type="binding site" description="covalent" evidence="13">
    <location>
        <position position="69"/>
    </location>
    <ligand>
        <name>heme c</name>
        <dbReference type="ChEBI" id="CHEBI:61717"/>
        <label>1</label>
    </ligand>
</feature>
<dbReference type="Pfam" id="PF03150">
    <property type="entry name" value="CCP_MauG"/>
    <property type="match status" value="1"/>
</dbReference>
<dbReference type="EMBL" id="CP071793">
    <property type="protein sequence ID" value="QTD48429.1"/>
    <property type="molecule type" value="Genomic_DNA"/>
</dbReference>
<evidence type="ECO:0000256" key="15">
    <source>
        <dbReference type="SAM" id="SignalP"/>
    </source>
</evidence>
<evidence type="ECO:0000256" key="11">
    <source>
        <dbReference type="ARBA" id="ARBA00058991"/>
    </source>
</evidence>
<evidence type="ECO:0000256" key="12">
    <source>
        <dbReference type="ARBA" id="ARBA00073576"/>
    </source>
</evidence>
<comment type="subcellular location">
    <subcellularLocation>
        <location evidence="1">Periplasm</location>
    </subcellularLocation>
</comment>
<evidence type="ECO:0000256" key="8">
    <source>
        <dbReference type="ARBA" id="ARBA00022982"/>
    </source>
</evidence>